<dbReference type="InterPro" id="IPR004136">
    <property type="entry name" value="NMO"/>
</dbReference>
<dbReference type="PANTHER" id="PTHR32332">
    <property type="entry name" value="2-NITROPROPANE DIOXYGENASE"/>
    <property type="match status" value="1"/>
</dbReference>
<keyword evidence="1" id="KW-0285">Flavoprotein</keyword>
<evidence type="ECO:0008006" key="6">
    <source>
        <dbReference type="Google" id="ProtNLM"/>
    </source>
</evidence>
<protein>
    <recommendedName>
        <fullName evidence="6">Enoyl-[acyl-carrier-protein] reductase FabK</fullName>
    </recommendedName>
</protein>
<dbReference type="InterPro" id="IPR013785">
    <property type="entry name" value="Aldolase_TIM"/>
</dbReference>
<evidence type="ECO:0000256" key="3">
    <source>
        <dbReference type="ARBA" id="ARBA00023002"/>
    </source>
</evidence>
<accession>A0A3A4NWQ5</accession>
<evidence type="ECO:0000313" key="5">
    <source>
        <dbReference type="Proteomes" id="UP000265882"/>
    </source>
</evidence>
<evidence type="ECO:0000313" key="4">
    <source>
        <dbReference type="EMBL" id="RJP24903.1"/>
    </source>
</evidence>
<reference evidence="4 5" key="1">
    <citation type="journal article" date="2017" name="ISME J.">
        <title>Energy and carbon metabolisms in a deep terrestrial subsurface fluid microbial community.</title>
        <authorList>
            <person name="Momper L."/>
            <person name="Jungbluth S.P."/>
            <person name="Lee M.D."/>
            <person name="Amend J.P."/>
        </authorList>
    </citation>
    <scope>NUCLEOTIDE SEQUENCE [LARGE SCALE GENOMIC DNA]</scope>
    <source>
        <strain evidence="4">SURF_5</strain>
    </source>
</reference>
<dbReference type="AlphaFoldDB" id="A0A3A4NWQ5"/>
<dbReference type="SUPFAM" id="SSF51412">
    <property type="entry name" value="Inosine monophosphate dehydrogenase (IMPDH)"/>
    <property type="match status" value="1"/>
</dbReference>
<keyword evidence="2" id="KW-0288">FMN</keyword>
<proteinExistence type="predicted"/>
<evidence type="ECO:0000256" key="2">
    <source>
        <dbReference type="ARBA" id="ARBA00022643"/>
    </source>
</evidence>
<comment type="caution">
    <text evidence="4">The sequence shown here is derived from an EMBL/GenBank/DDBJ whole genome shotgun (WGS) entry which is preliminary data.</text>
</comment>
<dbReference type="Proteomes" id="UP000265882">
    <property type="component" value="Unassembled WGS sequence"/>
</dbReference>
<dbReference type="PANTHER" id="PTHR32332:SF20">
    <property type="entry name" value="2-NITROPROPANE DIOXYGENASE-LIKE PROTEIN"/>
    <property type="match status" value="1"/>
</dbReference>
<name>A0A3A4NWQ5_ABYX5</name>
<dbReference type="Pfam" id="PF03060">
    <property type="entry name" value="NMO"/>
    <property type="match status" value="2"/>
</dbReference>
<sequence length="289" mass="30402">MMNPICKMLGSKHPIIQGAMANISNPELVAAVSEAGGYGLLASGSVSGIDELQEQMESVRKLTSKPFGVNLMARNPKSKEYVDVIADFGIRAVTTSAGSPNELAPLLRGRGIKMIHVVPNAALAKKAEAAGADAVVAEGMESGGLQGNNGVTTMVLIPAVVDAVKIPVVAAGGIADRRGYRAAFALGAQGVQVGTAFMTSRECIIQESFKHLMIRSLETDTALVGRGRVFSRAIRTPYVANLLGEEYKGDLHDIAKEGEVSNVMISAGQCVGLLKRIRSVKEIIEEMVA</sequence>
<gene>
    <name evidence="4" type="ORF">C4520_03145</name>
</gene>
<dbReference type="EMBL" id="QZKU01000028">
    <property type="protein sequence ID" value="RJP24903.1"/>
    <property type="molecule type" value="Genomic_DNA"/>
</dbReference>
<evidence type="ECO:0000256" key="1">
    <source>
        <dbReference type="ARBA" id="ARBA00022630"/>
    </source>
</evidence>
<dbReference type="CDD" id="cd04730">
    <property type="entry name" value="NPD_like"/>
    <property type="match status" value="1"/>
</dbReference>
<organism evidence="4 5">
    <name type="scientific">Abyssobacteria bacterium (strain SURF_5)</name>
    <dbReference type="NCBI Taxonomy" id="2093360"/>
    <lineage>
        <taxon>Bacteria</taxon>
        <taxon>Pseudomonadati</taxon>
        <taxon>Candidatus Hydrogenedentota</taxon>
        <taxon>Candidatus Abyssobacteria</taxon>
    </lineage>
</organism>
<dbReference type="GO" id="GO:0018580">
    <property type="term" value="F:nitronate monooxygenase activity"/>
    <property type="evidence" value="ECO:0007669"/>
    <property type="project" value="InterPro"/>
</dbReference>
<dbReference type="Gene3D" id="3.20.20.70">
    <property type="entry name" value="Aldolase class I"/>
    <property type="match status" value="1"/>
</dbReference>
<keyword evidence="3" id="KW-0560">Oxidoreductase</keyword>